<organism evidence="2 3">
    <name type="scientific">Paenibacillus cremeus</name>
    <dbReference type="NCBI Taxonomy" id="2163881"/>
    <lineage>
        <taxon>Bacteria</taxon>
        <taxon>Bacillati</taxon>
        <taxon>Bacillota</taxon>
        <taxon>Bacilli</taxon>
        <taxon>Bacillales</taxon>
        <taxon>Paenibacillaceae</taxon>
        <taxon>Paenibacillus</taxon>
    </lineage>
</organism>
<protein>
    <submittedName>
        <fullName evidence="2">Spore germination protein</fullName>
    </submittedName>
</protein>
<dbReference type="EMBL" id="VNJI01000045">
    <property type="protein sequence ID" value="TVY06950.1"/>
    <property type="molecule type" value="Genomic_DNA"/>
</dbReference>
<dbReference type="AlphaFoldDB" id="A0A559K4C9"/>
<gene>
    <name evidence="2" type="ORF">FPZ49_26300</name>
</gene>
<comment type="caution">
    <text evidence="2">The sequence shown here is derived from an EMBL/GenBank/DDBJ whole genome shotgun (WGS) entry which is preliminary data.</text>
</comment>
<reference evidence="2 3" key="1">
    <citation type="submission" date="2019-07" db="EMBL/GenBank/DDBJ databases">
        <authorList>
            <person name="Kim J."/>
        </authorList>
    </citation>
    <scope>NUCLEOTIDE SEQUENCE [LARGE SCALE GENOMIC DNA]</scope>
    <source>
        <strain evidence="2 3">JC52</strain>
    </source>
</reference>
<evidence type="ECO:0000313" key="3">
    <source>
        <dbReference type="Proteomes" id="UP000317036"/>
    </source>
</evidence>
<keyword evidence="3" id="KW-1185">Reference proteome</keyword>
<dbReference type="Pfam" id="PF03323">
    <property type="entry name" value="GerA"/>
    <property type="match status" value="1"/>
</dbReference>
<accession>A0A559K4C9</accession>
<dbReference type="GO" id="GO:0009847">
    <property type="term" value="P:spore germination"/>
    <property type="evidence" value="ECO:0007669"/>
    <property type="project" value="InterPro"/>
</dbReference>
<dbReference type="Proteomes" id="UP000317036">
    <property type="component" value="Unassembled WGS sequence"/>
</dbReference>
<keyword evidence="1" id="KW-0472">Membrane</keyword>
<dbReference type="GO" id="GO:0016020">
    <property type="term" value="C:membrane"/>
    <property type="evidence" value="ECO:0007669"/>
    <property type="project" value="InterPro"/>
</dbReference>
<evidence type="ECO:0000256" key="1">
    <source>
        <dbReference type="ARBA" id="ARBA00023136"/>
    </source>
</evidence>
<evidence type="ECO:0000313" key="2">
    <source>
        <dbReference type="EMBL" id="TVY06950.1"/>
    </source>
</evidence>
<sequence>MLLYIDGLADPDHVQHLSRMIQSLRIDAIYDINTLVQYIHPSPFSAIPQILTSMRPDLIASKLVDGKVIGVLDGSPHVFSTPTSFFEFFSSPDDHYQTWMVSFP</sequence>
<proteinExistence type="predicted"/>
<dbReference type="InterPro" id="IPR004995">
    <property type="entry name" value="Spore_Ger"/>
</dbReference>
<name>A0A559K4C9_9BACL</name>
<dbReference type="OrthoDB" id="1726708at2"/>